<dbReference type="Pfam" id="PF02368">
    <property type="entry name" value="Big_2"/>
    <property type="match status" value="1"/>
</dbReference>
<dbReference type="InterPro" id="IPR008964">
    <property type="entry name" value="Invasin/intimin_cell_adhesion"/>
</dbReference>
<dbReference type="SUPFAM" id="SSF49373">
    <property type="entry name" value="Invasin/intimin cell-adhesion fragments"/>
    <property type="match status" value="2"/>
</dbReference>
<dbReference type="SMART" id="SM00635">
    <property type="entry name" value="BID_2"/>
    <property type="match status" value="4"/>
</dbReference>
<reference evidence="3 4" key="1">
    <citation type="submission" date="2015-07" db="EMBL/GenBank/DDBJ databases">
        <title>Foodborne Vibrio parahaemolyticus Isolates.</title>
        <authorList>
            <person name="Ronholm J."/>
            <person name="Petronella N."/>
            <person name="Kenwell R."/>
            <person name="Banerjee S."/>
        </authorList>
    </citation>
    <scope>NUCLEOTIDE SEQUENCE [LARGE SCALE GENOMIC DNA]</scope>
    <source>
        <strain evidence="3 4">HS-06-05</strain>
    </source>
</reference>
<feature type="domain" description="BIG2" evidence="2">
    <location>
        <begin position="116"/>
        <end position="196"/>
    </location>
</feature>
<evidence type="ECO:0000259" key="2">
    <source>
        <dbReference type="SMART" id="SM00635"/>
    </source>
</evidence>
<dbReference type="RefSeq" id="WP_029839747.1">
    <property type="nucleotide sequence ID" value="NZ_JAEPRX010000013.1"/>
</dbReference>
<dbReference type="Proteomes" id="UP000037697">
    <property type="component" value="Unassembled WGS sequence"/>
</dbReference>
<gene>
    <name evidence="3" type="ORF">ACX05_07615</name>
</gene>
<feature type="chain" id="PRO_5043464301" description="BIG2 domain-containing protein" evidence="1">
    <location>
        <begin position="20"/>
        <end position="608"/>
    </location>
</feature>
<evidence type="ECO:0000256" key="1">
    <source>
        <dbReference type="SAM" id="SignalP"/>
    </source>
</evidence>
<feature type="domain" description="BIG2" evidence="2">
    <location>
        <begin position="203"/>
        <end position="284"/>
    </location>
</feature>
<comment type="caution">
    <text evidence="3">The sequence shown here is derived from an EMBL/GenBank/DDBJ whole genome shotgun (WGS) entry which is preliminary data.</text>
</comment>
<accession>A0AAW3IYM4</accession>
<feature type="domain" description="BIG2" evidence="2">
    <location>
        <begin position="290"/>
        <end position="371"/>
    </location>
</feature>
<dbReference type="InterPro" id="IPR003343">
    <property type="entry name" value="Big_2"/>
</dbReference>
<dbReference type="EMBL" id="LIRS01000058">
    <property type="protein sequence ID" value="KOY35568.1"/>
    <property type="molecule type" value="Genomic_DNA"/>
</dbReference>
<dbReference type="Gene3D" id="2.60.40.1080">
    <property type="match status" value="3"/>
</dbReference>
<organism evidence="3 4">
    <name type="scientific">Vibrio parahaemolyticus</name>
    <dbReference type="NCBI Taxonomy" id="670"/>
    <lineage>
        <taxon>Bacteria</taxon>
        <taxon>Pseudomonadati</taxon>
        <taxon>Pseudomonadota</taxon>
        <taxon>Gammaproteobacteria</taxon>
        <taxon>Vibrionales</taxon>
        <taxon>Vibrionaceae</taxon>
        <taxon>Vibrio</taxon>
    </lineage>
</organism>
<protein>
    <recommendedName>
        <fullName evidence="2">BIG2 domain-containing protein</fullName>
    </recommendedName>
</protein>
<name>A0AAW3IYM4_VIBPH</name>
<feature type="signal peptide" evidence="1">
    <location>
        <begin position="1"/>
        <end position="19"/>
    </location>
</feature>
<sequence>MKKNIIFTTLALISTHSFASSQTNILFEIENKYSNWHFNDNLTLIPVDGVISIIATDKTVEGETVDLTDHVSCITHSTGLKIQDNLLFGVKPGSYQVQCSVYDKTENYNITVNDVELTELRVGSSDWELIRGKSTELEALGRFSDGAYIDITPSVSWSVGNESVLSISNGVATGVGQGSTTITAAASNGVTSWPVPMDVIESPYVSLDVVGLPHSIKVDDQAYWYVMGVDRYGRRHNVSSQISWNISDESTIKIDPIEGLQGLKAGSTLVSAKIDNIESEPHYIEVYEVVLDKLTVSPNISKVFTNEVVQLHVTGHFTDDTELNMTHQVEWKVSDENIATVSKDGLLTTLRAGVVALTAMKDGIESETQTIHVSVNELKGINLEVVPEIISNTYSQGSEAVIRVMGQFADGSKVEIKEGVDISVSDSAIVKLDKGVARGIHPGETSLHVTIDGFSDLHSIRVQSNPGPVVTKLKKNPTTLYTSTPTVDFAKELNAAYYNTFSEDGIYGPNGLKPARFSHAMAREFCQLLSQANYHDRSNWKLATIEQLEALFKENRSLYLSHGWPTSNTYGTDSEISRKGTYHNINMYTGYKSSHAPEQARFVSCVSE</sequence>
<evidence type="ECO:0000313" key="3">
    <source>
        <dbReference type="EMBL" id="KOY35568.1"/>
    </source>
</evidence>
<dbReference type="AlphaFoldDB" id="A0AAW3IYM4"/>
<keyword evidence="1" id="KW-0732">Signal</keyword>
<feature type="domain" description="BIG2" evidence="2">
    <location>
        <begin position="384"/>
        <end position="461"/>
    </location>
</feature>
<evidence type="ECO:0000313" key="4">
    <source>
        <dbReference type="Proteomes" id="UP000037697"/>
    </source>
</evidence>
<proteinExistence type="predicted"/>